<sequence length="513" mass="57149">MNSIIKYVRNRASKQDDLSPYANLENAPSVIGSSLDVSQNESNQSTNEGQTYTIDSAVEKMGFGLFQIKLSILTGLAWMADAMEMMILSILGPALHCDWLLNEWQKALITTVVFCGMMLSGTMWGKLCDSYGRKACLILCTLFTFYFGALSSFAPVFVWLLILRGLVGFGIGGSPQSVVLYAEFLPSKQRARCVVLTNLFWSLGACLEVSLAIVVMPSLGWRWLLAFSSLPLLIFAVFCSWLPESARYHLASGRSDLAEETLKRISHENKVPLPQGSLKIVKSDTKRGQFADLLSDEHRVTTLILWFIWFANAFCYYGIVLLTTEMFQIGNACQATEASKQNIEPFCYLRCLQTKDYIDLLYTTMSEFPGLFITITIIELLGRKKTMAIDFGVFSIFVFLINICVERPVMIMFLFVARCFISGGFQAAYVYTPEYYPTVNRAVGLGTCSTMARIGAIITPFVAQVLLKVSPYFAISIYAIVGLLAAIASMLLPIETRGRKLEDAETAYDPVVH</sequence>
<gene>
    <name evidence="9" type="ORF">BpHYR1_037394</name>
</gene>
<dbReference type="GO" id="GO:0016020">
    <property type="term" value="C:membrane"/>
    <property type="evidence" value="ECO:0007669"/>
    <property type="project" value="UniProtKB-SubCell"/>
</dbReference>
<keyword evidence="6 7" id="KW-0472">Membrane</keyword>
<comment type="caution">
    <text evidence="9">The sequence shown here is derived from an EMBL/GenBank/DDBJ whole genome shotgun (WGS) entry which is preliminary data.</text>
</comment>
<dbReference type="InterPro" id="IPR020846">
    <property type="entry name" value="MFS_dom"/>
</dbReference>
<dbReference type="AlphaFoldDB" id="A0A3M7SQ54"/>
<evidence type="ECO:0000256" key="7">
    <source>
        <dbReference type="SAM" id="Phobius"/>
    </source>
</evidence>
<feature type="transmembrane region" description="Helical" evidence="7">
    <location>
        <begin position="411"/>
        <end position="431"/>
    </location>
</feature>
<evidence type="ECO:0000256" key="1">
    <source>
        <dbReference type="ARBA" id="ARBA00004141"/>
    </source>
</evidence>
<dbReference type="GO" id="GO:0022857">
    <property type="term" value="F:transmembrane transporter activity"/>
    <property type="evidence" value="ECO:0007669"/>
    <property type="project" value="InterPro"/>
</dbReference>
<feature type="transmembrane region" description="Helical" evidence="7">
    <location>
        <begin position="443"/>
        <end position="466"/>
    </location>
</feature>
<dbReference type="InterPro" id="IPR005828">
    <property type="entry name" value="MFS_sugar_transport-like"/>
</dbReference>
<dbReference type="Proteomes" id="UP000276133">
    <property type="component" value="Unassembled WGS sequence"/>
</dbReference>
<feature type="transmembrane region" description="Helical" evidence="7">
    <location>
        <begin position="194"/>
        <end position="215"/>
    </location>
</feature>
<feature type="transmembrane region" description="Helical" evidence="7">
    <location>
        <begin position="221"/>
        <end position="242"/>
    </location>
</feature>
<feature type="transmembrane region" description="Helical" evidence="7">
    <location>
        <begin position="360"/>
        <end position="381"/>
    </location>
</feature>
<dbReference type="OrthoDB" id="4139357at2759"/>
<dbReference type="PANTHER" id="PTHR23511">
    <property type="entry name" value="SYNAPTIC VESICLE GLYCOPROTEIN 2"/>
    <property type="match status" value="1"/>
</dbReference>
<accession>A0A3M7SQ54</accession>
<feature type="transmembrane region" description="Helical" evidence="7">
    <location>
        <begin position="136"/>
        <end position="155"/>
    </location>
</feature>
<feature type="transmembrane region" description="Helical" evidence="7">
    <location>
        <begin position="472"/>
        <end position="492"/>
    </location>
</feature>
<evidence type="ECO:0000256" key="3">
    <source>
        <dbReference type="ARBA" id="ARBA00022448"/>
    </source>
</evidence>
<dbReference type="InterPro" id="IPR036259">
    <property type="entry name" value="MFS_trans_sf"/>
</dbReference>
<dbReference type="Pfam" id="PF07690">
    <property type="entry name" value="MFS_1"/>
    <property type="match status" value="1"/>
</dbReference>
<organism evidence="9 10">
    <name type="scientific">Brachionus plicatilis</name>
    <name type="common">Marine rotifer</name>
    <name type="synonym">Brachionus muelleri</name>
    <dbReference type="NCBI Taxonomy" id="10195"/>
    <lineage>
        <taxon>Eukaryota</taxon>
        <taxon>Metazoa</taxon>
        <taxon>Spiralia</taxon>
        <taxon>Gnathifera</taxon>
        <taxon>Rotifera</taxon>
        <taxon>Eurotatoria</taxon>
        <taxon>Monogononta</taxon>
        <taxon>Pseudotrocha</taxon>
        <taxon>Ploima</taxon>
        <taxon>Brachionidae</taxon>
        <taxon>Brachionus</taxon>
    </lineage>
</organism>
<dbReference type="STRING" id="10195.A0A3M7SQ54"/>
<keyword evidence="3" id="KW-0813">Transport</keyword>
<dbReference type="InterPro" id="IPR011701">
    <property type="entry name" value="MFS"/>
</dbReference>
<comment type="similarity">
    <text evidence="2">Belongs to the major facilitator superfamily.</text>
</comment>
<reference evidence="9 10" key="1">
    <citation type="journal article" date="2018" name="Sci. Rep.">
        <title>Genomic signatures of local adaptation to the degree of environmental predictability in rotifers.</title>
        <authorList>
            <person name="Franch-Gras L."/>
            <person name="Hahn C."/>
            <person name="Garcia-Roger E.M."/>
            <person name="Carmona M.J."/>
            <person name="Serra M."/>
            <person name="Gomez A."/>
        </authorList>
    </citation>
    <scope>NUCLEOTIDE SEQUENCE [LARGE SCALE GENOMIC DNA]</scope>
    <source>
        <strain evidence="9">HYR1</strain>
    </source>
</reference>
<evidence type="ECO:0000259" key="8">
    <source>
        <dbReference type="PROSITE" id="PS50850"/>
    </source>
</evidence>
<keyword evidence="4 7" id="KW-0812">Transmembrane</keyword>
<protein>
    <submittedName>
        <fullName evidence="9">Synaptic vesicle 2-related</fullName>
    </submittedName>
</protein>
<keyword evidence="5 7" id="KW-1133">Transmembrane helix</keyword>
<feature type="transmembrane region" description="Helical" evidence="7">
    <location>
        <begin position="70"/>
        <end position="95"/>
    </location>
</feature>
<comment type="subcellular location">
    <subcellularLocation>
        <location evidence="1">Membrane</location>
        <topology evidence="1">Multi-pass membrane protein</topology>
    </subcellularLocation>
</comment>
<name>A0A3M7SQ54_BRAPC</name>
<evidence type="ECO:0000256" key="6">
    <source>
        <dbReference type="ARBA" id="ARBA00023136"/>
    </source>
</evidence>
<feature type="domain" description="Major facilitator superfamily (MFS) profile" evidence="8">
    <location>
        <begin position="70"/>
        <end position="497"/>
    </location>
</feature>
<dbReference type="Gene3D" id="1.20.1250.20">
    <property type="entry name" value="MFS general substrate transporter like domains"/>
    <property type="match status" value="1"/>
</dbReference>
<evidence type="ECO:0000313" key="9">
    <source>
        <dbReference type="EMBL" id="RNA37835.1"/>
    </source>
</evidence>
<proteinExistence type="inferred from homology"/>
<evidence type="ECO:0000256" key="5">
    <source>
        <dbReference type="ARBA" id="ARBA00022989"/>
    </source>
</evidence>
<dbReference type="EMBL" id="REGN01000969">
    <property type="protein sequence ID" value="RNA37835.1"/>
    <property type="molecule type" value="Genomic_DNA"/>
</dbReference>
<evidence type="ECO:0000313" key="10">
    <source>
        <dbReference type="Proteomes" id="UP000276133"/>
    </source>
</evidence>
<dbReference type="PANTHER" id="PTHR23511:SF5">
    <property type="entry name" value="MAJOR FACILITATOR-TYPE TRANSPORTER HXNZ-RELATED"/>
    <property type="match status" value="1"/>
</dbReference>
<evidence type="ECO:0000256" key="4">
    <source>
        <dbReference type="ARBA" id="ARBA00022692"/>
    </source>
</evidence>
<dbReference type="Pfam" id="PF00083">
    <property type="entry name" value="Sugar_tr"/>
    <property type="match status" value="1"/>
</dbReference>
<evidence type="ECO:0000256" key="2">
    <source>
        <dbReference type="ARBA" id="ARBA00008335"/>
    </source>
</evidence>
<keyword evidence="10" id="KW-1185">Reference proteome</keyword>
<dbReference type="SUPFAM" id="SSF103473">
    <property type="entry name" value="MFS general substrate transporter"/>
    <property type="match status" value="1"/>
</dbReference>
<feature type="transmembrane region" description="Helical" evidence="7">
    <location>
        <begin position="388"/>
        <end position="405"/>
    </location>
</feature>
<feature type="transmembrane region" description="Helical" evidence="7">
    <location>
        <begin position="303"/>
        <end position="322"/>
    </location>
</feature>
<feature type="transmembrane region" description="Helical" evidence="7">
    <location>
        <begin position="107"/>
        <end position="124"/>
    </location>
</feature>
<dbReference type="PROSITE" id="PS50850">
    <property type="entry name" value="MFS"/>
    <property type="match status" value="1"/>
</dbReference>